<keyword evidence="3" id="KW-0274">FAD</keyword>
<dbReference type="SUPFAM" id="SSF54373">
    <property type="entry name" value="FAD-linked reductases, C-terminal domain"/>
    <property type="match status" value="1"/>
</dbReference>
<dbReference type="EMBL" id="CP038150">
    <property type="protein sequence ID" value="QBR02058.1"/>
    <property type="molecule type" value="Genomic_DNA"/>
</dbReference>
<dbReference type="PRINTS" id="PR00420">
    <property type="entry name" value="RNGMNOXGNASE"/>
</dbReference>
<evidence type="ECO:0000313" key="7">
    <source>
        <dbReference type="EMBL" id="QBR02058.1"/>
    </source>
</evidence>
<evidence type="ECO:0000256" key="4">
    <source>
        <dbReference type="ARBA" id="ARBA00023002"/>
    </source>
</evidence>
<dbReference type="InterPro" id="IPR050493">
    <property type="entry name" value="FAD-dep_Monooxygenase_BioMet"/>
</dbReference>
<organism evidence="7 8">
    <name type="scientific">Paraburkholderia pallida</name>
    <dbReference type="NCBI Taxonomy" id="2547399"/>
    <lineage>
        <taxon>Bacteria</taxon>
        <taxon>Pseudomonadati</taxon>
        <taxon>Pseudomonadota</taxon>
        <taxon>Betaproteobacteria</taxon>
        <taxon>Burkholderiales</taxon>
        <taxon>Burkholderiaceae</taxon>
        <taxon>Paraburkholderia</taxon>
    </lineage>
</organism>
<dbReference type="KEGG" id="ppai:E1956_33615"/>
<sequence>MRYDMKDTLSIAIVGGGIAGLVTAAALRESGHDVCVYEQADAFREIGAGVTLHPNATRLLEKLGFGDALRKIGSPTAGVRLMSAAGAPIETGGARDGVPLSDAGQGYNVHRAEFLDILARAVPASNFRLGHRCTGLIEDDDGVTLTFENGARVTCDLVIGADGIRSVVRQRIGLDVAATSEGVMAYRGLVPVEKLPWASDAQGLYLWMGAGRSFLCYPVSAGTMINMVAFVPTDRDSAESWSALGDLGALAQEYRGWDERVGQTIAALTETYVWGIYDRPSLPRWTSQRVTLMGDAAHPMVPHLGQGAGQAIEDAYTLGIVLKGASADTLSGRLASYERLRRERTTRVQAVARQAGQFYRTDFSDAAQRDATMSAWTKEVRWILEHDADAAAISEIERSRS</sequence>
<dbReference type="PANTHER" id="PTHR13789">
    <property type="entry name" value="MONOOXYGENASE"/>
    <property type="match status" value="1"/>
</dbReference>
<dbReference type="Pfam" id="PF01494">
    <property type="entry name" value="FAD_binding_3"/>
    <property type="match status" value="1"/>
</dbReference>
<dbReference type="InterPro" id="IPR036188">
    <property type="entry name" value="FAD/NAD-bd_sf"/>
</dbReference>
<evidence type="ECO:0000256" key="5">
    <source>
        <dbReference type="ARBA" id="ARBA00023033"/>
    </source>
</evidence>
<evidence type="ECO:0000256" key="2">
    <source>
        <dbReference type="ARBA" id="ARBA00022630"/>
    </source>
</evidence>
<accession>A0A4P7D2B1</accession>
<keyword evidence="8" id="KW-1185">Reference proteome</keyword>
<feature type="domain" description="FAD-binding" evidence="6">
    <location>
        <begin position="10"/>
        <end position="348"/>
    </location>
</feature>
<protein>
    <submittedName>
        <fullName evidence="7">FAD-binding protein</fullName>
    </submittedName>
</protein>
<evidence type="ECO:0000256" key="3">
    <source>
        <dbReference type="ARBA" id="ARBA00022827"/>
    </source>
</evidence>
<dbReference type="OrthoDB" id="9147239at2"/>
<dbReference type="AlphaFoldDB" id="A0A4P7D2B1"/>
<dbReference type="Proteomes" id="UP000295727">
    <property type="component" value="Chromosome 3"/>
</dbReference>
<dbReference type="SUPFAM" id="SSF51905">
    <property type="entry name" value="FAD/NAD(P)-binding domain"/>
    <property type="match status" value="1"/>
</dbReference>
<name>A0A4P7D2B1_9BURK</name>
<keyword evidence="5" id="KW-0503">Monooxygenase</keyword>
<evidence type="ECO:0000256" key="1">
    <source>
        <dbReference type="ARBA" id="ARBA00001974"/>
    </source>
</evidence>
<keyword evidence="2" id="KW-0285">Flavoprotein</keyword>
<dbReference type="PANTHER" id="PTHR13789:SF318">
    <property type="entry name" value="GERANYLGERANYL DIPHOSPHATE REDUCTASE"/>
    <property type="match status" value="1"/>
</dbReference>
<evidence type="ECO:0000313" key="8">
    <source>
        <dbReference type="Proteomes" id="UP000295727"/>
    </source>
</evidence>
<proteinExistence type="predicted"/>
<gene>
    <name evidence="7" type="ORF">E1956_33615</name>
</gene>
<comment type="cofactor">
    <cofactor evidence="1">
        <name>FAD</name>
        <dbReference type="ChEBI" id="CHEBI:57692"/>
    </cofactor>
</comment>
<dbReference type="GO" id="GO:0071949">
    <property type="term" value="F:FAD binding"/>
    <property type="evidence" value="ECO:0007669"/>
    <property type="project" value="InterPro"/>
</dbReference>
<keyword evidence="4" id="KW-0560">Oxidoreductase</keyword>
<evidence type="ECO:0000259" key="6">
    <source>
        <dbReference type="Pfam" id="PF01494"/>
    </source>
</evidence>
<dbReference type="GO" id="GO:0004497">
    <property type="term" value="F:monooxygenase activity"/>
    <property type="evidence" value="ECO:0007669"/>
    <property type="project" value="UniProtKB-KW"/>
</dbReference>
<reference evidence="7 8" key="1">
    <citation type="submission" date="2019-03" db="EMBL/GenBank/DDBJ databases">
        <title>Paraburkholderia sp. 7MH5, isolated from subtropical forest soil.</title>
        <authorList>
            <person name="Gao Z.-H."/>
            <person name="Qiu L.-H."/>
        </authorList>
    </citation>
    <scope>NUCLEOTIDE SEQUENCE [LARGE SCALE GENOMIC DNA]</scope>
    <source>
        <strain evidence="7 8">7MH5</strain>
    </source>
</reference>
<dbReference type="Gene3D" id="3.50.50.60">
    <property type="entry name" value="FAD/NAD(P)-binding domain"/>
    <property type="match status" value="1"/>
</dbReference>
<dbReference type="InterPro" id="IPR002938">
    <property type="entry name" value="FAD-bd"/>
</dbReference>